<dbReference type="EMBL" id="JANBUW010000002">
    <property type="protein sequence ID" value="KAJ2852570.1"/>
    <property type="molecule type" value="Genomic_DNA"/>
</dbReference>
<proteinExistence type="predicted"/>
<dbReference type="InterPro" id="IPR013726">
    <property type="entry name" value="Mitofissin"/>
</dbReference>
<accession>A0A9W8IE28</accession>
<dbReference type="Proteomes" id="UP001139887">
    <property type="component" value="Unassembled WGS sequence"/>
</dbReference>
<comment type="caution">
    <text evidence="1">The sequence shown here is derived from an EMBL/GenBank/DDBJ whole genome shotgun (WGS) entry which is preliminary data.</text>
</comment>
<name>A0A9W8IE28_9FUNG</name>
<gene>
    <name evidence="1" type="ORF">IWW36_000199</name>
</gene>
<evidence type="ECO:0000313" key="1">
    <source>
        <dbReference type="EMBL" id="KAJ2852570.1"/>
    </source>
</evidence>
<keyword evidence="2" id="KW-1185">Reference proteome</keyword>
<evidence type="ECO:0000313" key="2">
    <source>
        <dbReference type="Proteomes" id="UP001139887"/>
    </source>
</evidence>
<sequence>MVLAGTRRSSGLTPCLGDGNGIASSAIKAYLDVGEKLLTFAETSMSNSRFFKRS</sequence>
<organism evidence="1 2">
    <name type="scientific">Coemansia brasiliensis</name>
    <dbReference type="NCBI Taxonomy" id="2650707"/>
    <lineage>
        <taxon>Eukaryota</taxon>
        <taxon>Fungi</taxon>
        <taxon>Fungi incertae sedis</taxon>
        <taxon>Zoopagomycota</taxon>
        <taxon>Kickxellomycotina</taxon>
        <taxon>Kickxellomycetes</taxon>
        <taxon>Kickxellales</taxon>
        <taxon>Kickxellaceae</taxon>
        <taxon>Coemansia</taxon>
    </lineage>
</organism>
<dbReference type="Pfam" id="PF08520">
    <property type="entry name" value="Mitofissin"/>
    <property type="match status" value="1"/>
</dbReference>
<protein>
    <submittedName>
        <fullName evidence="1">Uncharacterized protein</fullName>
    </submittedName>
</protein>
<dbReference type="OrthoDB" id="16824at2759"/>
<dbReference type="AlphaFoldDB" id="A0A9W8IE28"/>
<reference evidence="1" key="1">
    <citation type="submission" date="2022-07" db="EMBL/GenBank/DDBJ databases">
        <title>Phylogenomic reconstructions and comparative analyses of Kickxellomycotina fungi.</title>
        <authorList>
            <person name="Reynolds N.K."/>
            <person name="Stajich J.E."/>
            <person name="Barry K."/>
            <person name="Grigoriev I.V."/>
            <person name="Crous P."/>
            <person name="Smith M.E."/>
        </authorList>
    </citation>
    <scope>NUCLEOTIDE SEQUENCE</scope>
    <source>
        <strain evidence="1">NRRL 1566</strain>
    </source>
</reference>